<name>A0A914LUS8_MELIC</name>
<dbReference type="Proteomes" id="UP000887563">
    <property type="component" value="Unplaced"/>
</dbReference>
<feature type="region of interest" description="Disordered" evidence="1">
    <location>
        <begin position="1"/>
        <end position="52"/>
    </location>
</feature>
<proteinExistence type="predicted"/>
<evidence type="ECO:0000313" key="3">
    <source>
        <dbReference type="WBParaSite" id="Minc3s00806g17599"/>
    </source>
</evidence>
<accession>A0A914LUS8</accession>
<sequence>MAPRRESRSKESISGTAAPKPRKISERIWERQNHRREGIKEEHRGRTGTEFLSGRGGAWGGSEIKGIFIQKFKNFLFQGYTRCTISDPSLIWILRRQGIGL</sequence>
<evidence type="ECO:0000313" key="2">
    <source>
        <dbReference type="Proteomes" id="UP000887563"/>
    </source>
</evidence>
<evidence type="ECO:0000256" key="1">
    <source>
        <dbReference type="SAM" id="MobiDB-lite"/>
    </source>
</evidence>
<dbReference type="AlphaFoldDB" id="A0A914LUS8"/>
<reference evidence="3" key="1">
    <citation type="submission" date="2022-11" db="UniProtKB">
        <authorList>
            <consortium name="WormBaseParasite"/>
        </authorList>
    </citation>
    <scope>IDENTIFICATION</scope>
</reference>
<organism evidence="2 3">
    <name type="scientific">Meloidogyne incognita</name>
    <name type="common">Southern root-knot nematode worm</name>
    <name type="synonym">Oxyuris incognita</name>
    <dbReference type="NCBI Taxonomy" id="6306"/>
    <lineage>
        <taxon>Eukaryota</taxon>
        <taxon>Metazoa</taxon>
        <taxon>Ecdysozoa</taxon>
        <taxon>Nematoda</taxon>
        <taxon>Chromadorea</taxon>
        <taxon>Rhabditida</taxon>
        <taxon>Tylenchina</taxon>
        <taxon>Tylenchomorpha</taxon>
        <taxon>Tylenchoidea</taxon>
        <taxon>Meloidogynidae</taxon>
        <taxon>Meloidogyninae</taxon>
        <taxon>Meloidogyne</taxon>
        <taxon>Meloidogyne incognita group</taxon>
    </lineage>
</organism>
<feature type="compositionally biased region" description="Basic and acidic residues" evidence="1">
    <location>
        <begin position="1"/>
        <end position="11"/>
    </location>
</feature>
<keyword evidence="2" id="KW-1185">Reference proteome</keyword>
<protein>
    <submittedName>
        <fullName evidence="3">Candidate secreted effector</fullName>
    </submittedName>
</protein>
<dbReference type="WBParaSite" id="Minc3s00806g17599">
    <property type="protein sequence ID" value="Minc3s00806g17599"/>
    <property type="gene ID" value="Minc3s00806g17599"/>
</dbReference>
<feature type="compositionally biased region" description="Basic and acidic residues" evidence="1">
    <location>
        <begin position="23"/>
        <end position="47"/>
    </location>
</feature>